<dbReference type="Pfam" id="PF06965">
    <property type="entry name" value="Na_H_antiport_1"/>
    <property type="match status" value="1"/>
</dbReference>
<dbReference type="HAMAP" id="MF_01844">
    <property type="entry name" value="NhaA"/>
    <property type="match status" value="1"/>
</dbReference>
<feature type="transmembrane region" description="Helical" evidence="11">
    <location>
        <begin position="349"/>
        <end position="369"/>
    </location>
</feature>
<dbReference type="OrthoDB" id="9808135at2"/>
<keyword evidence="9 11" id="KW-0472">Membrane</keyword>
<dbReference type="GO" id="GO:0005886">
    <property type="term" value="C:plasma membrane"/>
    <property type="evidence" value="ECO:0007669"/>
    <property type="project" value="UniProtKB-SubCell"/>
</dbReference>
<proteinExistence type="inferred from homology"/>
<evidence type="ECO:0000256" key="9">
    <source>
        <dbReference type="ARBA" id="ARBA00023136"/>
    </source>
</evidence>
<feature type="transmembrane region" description="Helical" evidence="11">
    <location>
        <begin position="71"/>
        <end position="90"/>
    </location>
</feature>
<dbReference type="InterPro" id="IPR023171">
    <property type="entry name" value="Na/H_antiporter_dom_sf"/>
</dbReference>
<feature type="transmembrane region" description="Helical" evidence="11">
    <location>
        <begin position="30"/>
        <end position="51"/>
    </location>
</feature>
<keyword evidence="7 11" id="KW-0915">Sodium</keyword>
<reference evidence="12 13" key="1">
    <citation type="submission" date="2017-10" db="EMBL/GenBank/DDBJ databases">
        <title>Sequencing the genomes of 1000 actinobacteria strains.</title>
        <authorList>
            <person name="Klenk H.-P."/>
        </authorList>
    </citation>
    <scope>NUCLEOTIDE SEQUENCE [LARGE SCALE GENOMIC DNA]</scope>
    <source>
        <strain evidence="12 13">DSM 21801</strain>
    </source>
</reference>
<dbReference type="Proteomes" id="UP000224915">
    <property type="component" value="Unassembled WGS sequence"/>
</dbReference>
<feature type="transmembrane region" description="Helical" evidence="11">
    <location>
        <begin position="102"/>
        <end position="124"/>
    </location>
</feature>
<keyword evidence="3 11" id="KW-0050">Antiport</keyword>
<feature type="transmembrane region" description="Helical" evidence="11">
    <location>
        <begin position="308"/>
        <end position="333"/>
    </location>
</feature>
<evidence type="ECO:0000256" key="6">
    <source>
        <dbReference type="ARBA" id="ARBA00022989"/>
    </source>
</evidence>
<evidence type="ECO:0000256" key="8">
    <source>
        <dbReference type="ARBA" id="ARBA00023065"/>
    </source>
</evidence>
<evidence type="ECO:0000313" key="13">
    <source>
        <dbReference type="Proteomes" id="UP000224915"/>
    </source>
</evidence>
<feature type="transmembrane region" description="Helical" evidence="11">
    <location>
        <begin position="238"/>
        <end position="256"/>
    </location>
</feature>
<evidence type="ECO:0000313" key="12">
    <source>
        <dbReference type="EMBL" id="PFG20337.1"/>
    </source>
</evidence>
<feature type="transmembrane region" description="Helical" evidence="11">
    <location>
        <begin position="277"/>
        <end position="296"/>
    </location>
</feature>
<dbReference type="PANTHER" id="PTHR30341:SF0">
    <property type="entry name" value="NA(+)_H(+) ANTIPORTER NHAA"/>
    <property type="match status" value="1"/>
</dbReference>
<accession>A0A2A9D0Y3</accession>
<evidence type="ECO:0000256" key="10">
    <source>
        <dbReference type="ARBA" id="ARBA00023201"/>
    </source>
</evidence>
<feature type="transmembrane region" description="Helical" evidence="11">
    <location>
        <begin position="381"/>
        <end position="400"/>
    </location>
</feature>
<evidence type="ECO:0000256" key="5">
    <source>
        <dbReference type="ARBA" id="ARBA00022692"/>
    </source>
</evidence>
<keyword evidence="10 11" id="KW-0739">Sodium transport</keyword>
<comment type="subcellular location">
    <subcellularLocation>
        <location evidence="1">Cell inner membrane</location>
        <topology evidence="1">Multi-pass membrane protein</topology>
    </subcellularLocation>
    <subcellularLocation>
        <location evidence="11">Cell membrane</location>
        <topology evidence="11">Multi-pass membrane protein</topology>
    </subcellularLocation>
</comment>
<comment type="function">
    <text evidence="11">Na(+)/H(+) antiporter that extrudes sodium in exchange for external protons.</text>
</comment>
<feature type="transmembrane region" description="Helical" evidence="11">
    <location>
        <begin position="164"/>
        <end position="185"/>
    </location>
</feature>
<keyword evidence="4 11" id="KW-1003">Cell membrane</keyword>
<evidence type="ECO:0000256" key="4">
    <source>
        <dbReference type="ARBA" id="ARBA00022475"/>
    </source>
</evidence>
<protein>
    <recommendedName>
        <fullName evidence="11">Na(+)/H(+) antiporter NhaA</fullName>
    </recommendedName>
    <alternativeName>
        <fullName evidence="11">Sodium/proton antiporter NhaA</fullName>
    </alternativeName>
</protein>
<dbReference type="NCBIfam" id="TIGR00773">
    <property type="entry name" value="NhaA"/>
    <property type="match status" value="1"/>
</dbReference>
<dbReference type="RefSeq" id="WP_098469341.1">
    <property type="nucleotide sequence ID" value="NZ_PDJD01000001.1"/>
</dbReference>
<dbReference type="EMBL" id="PDJD01000001">
    <property type="protein sequence ID" value="PFG20337.1"/>
    <property type="molecule type" value="Genomic_DNA"/>
</dbReference>
<dbReference type="Gene3D" id="1.20.1530.10">
    <property type="entry name" value="Na+/H+ antiporter like domain"/>
    <property type="match status" value="1"/>
</dbReference>
<gene>
    <name evidence="11" type="primary">nhaA</name>
    <name evidence="12" type="ORF">ATL40_1935</name>
</gene>
<keyword evidence="13" id="KW-1185">Reference proteome</keyword>
<dbReference type="InterPro" id="IPR004670">
    <property type="entry name" value="NhaA"/>
</dbReference>
<keyword evidence="2 11" id="KW-0813">Transport</keyword>
<feature type="transmembrane region" description="Helical" evidence="11">
    <location>
        <begin position="215"/>
        <end position="232"/>
    </location>
</feature>
<organism evidence="12 13">
    <name type="scientific">Serinibacter salmoneus</name>
    <dbReference type="NCBI Taxonomy" id="556530"/>
    <lineage>
        <taxon>Bacteria</taxon>
        <taxon>Bacillati</taxon>
        <taxon>Actinomycetota</taxon>
        <taxon>Actinomycetes</taxon>
        <taxon>Micrococcales</taxon>
        <taxon>Beutenbergiaceae</taxon>
        <taxon>Serinibacter</taxon>
    </lineage>
</organism>
<feature type="transmembrane region" description="Helical" evidence="11">
    <location>
        <begin position="136"/>
        <end position="155"/>
    </location>
</feature>
<dbReference type="PANTHER" id="PTHR30341">
    <property type="entry name" value="SODIUM ION/PROTON ANTIPORTER NHAA-RELATED"/>
    <property type="match status" value="1"/>
</dbReference>
<comment type="similarity">
    <text evidence="11">Belongs to the NhaA Na(+)/H(+) (TC 2.A.33) antiporter family.</text>
</comment>
<keyword evidence="8 11" id="KW-0406">Ion transport</keyword>
<comment type="catalytic activity">
    <reaction evidence="11">
        <text>Na(+)(in) + 2 H(+)(out) = Na(+)(out) + 2 H(+)(in)</text>
        <dbReference type="Rhea" id="RHEA:29251"/>
        <dbReference type="ChEBI" id="CHEBI:15378"/>
        <dbReference type="ChEBI" id="CHEBI:29101"/>
    </reaction>
</comment>
<evidence type="ECO:0000256" key="3">
    <source>
        <dbReference type="ARBA" id="ARBA00022449"/>
    </source>
</evidence>
<keyword evidence="6 11" id="KW-1133">Transmembrane helix</keyword>
<evidence type="ECO:0000256" key="7">
    <source>
        <dbReference type="ARBA" id="ARBA00023053"/>
    </source>
</evidence>
<name>A0A2A9D0Y3_9MICO</name>
<dbReference type="AlphaFoldDB" id="A0A2A9D0Y3"/>
<dbReference type="GO" id="GO:0015385">
    <property type="term" value="F:sodium:proton antiporter activity"/>
    <property type="evidence" value="ECO:0007669"/>
    <property type="project" value="UniProtKB-UniRule"/>
</dbReference>
<keyword evidence="5 11" id="KW-0812">Transmembrane</keyword>
<evidence type="ECO:0000256" key="2">
    <source>
        <dbReference type="ARBA" id="ARBA00022448"/>
    </source>
</evidence>
<evidence type="ECO:0000256" key="11">
    <source>
        <dbReference type="HAMAP-Rule" id="MF_01844"/>
    </source>
</evidence>
<dbReference type="GO" id="GO:0006885">
    <property type="term" value="P:regulation of pH"/>
    <property type="evidence" value="ECO:0007669"/>
    <property type="project" value="UniProtKB-UniRule"/>
</dbReference>
<evidence type="ECO:0000256" key="1">
    <source>
        <dbReference type="ARBA" id="ARBA00004429"/>
    </source>
</evidence>
<sequence length="420" mass="43897">MPLRTVFQALTPGGERNLADTLRGERTGGILLLAGAVIGLILANGPTSEWFEELKYTYLGVGELQLTVEHWAADGLLAIFFFVVGLELTREIQVGELRRMRTAIVPMVGAVGGMAVPALIYVAINASAGNGDLSGWAIPTATDIAFAIAVLGLVAPNLPLSVRAFLLTLAVVDDLLAIIVIAVFYSDGVTFTWLALSILGVALFAVLVRTPAMKSRWLSVVLIPLAFASWFAMYEAGVHATIAGVLLGLVVPARASKGDTDDGHDSVAERLEHRWRPISAGVAVPIFALFTAGVTIEGGLIADAVSDPVVWGVMLGLVLGKPIGITMATWLLVRFSHASLADGVKWRDIGAVSFLAGIGFTVSLLIGSLAFGEESERTNEVVLAVLVASLVAAILGAIALRVTGAKDATQPSGQAATPSE</sequence>
<comment type="caution">
    <text evidence="12">The sequence shown here is derived from an EMBL/GenBank/DDBJ whole genome shotgun (WGS) entry which is preliminary data.</text>
</comment>
<feature type="transmembrane region" description="Helical" evidence="11">
    <location>
        <begin position="191"/>
        <end position="208"/>
    </location>
</feature>